<dbReference type="Pfam" id="PF01963">
    <property type="entry name" value="TraB_PrgY_gumN"/>
    <property type="match status" value="1"/>
</dbReference>
<dbReference type="CDD" id="cd14789">
    <property type="entry name" value="Tiki"/>
    <property type="match status" value="1"/>
</dbReference>
<sequence length="338" mass="36859">MKSAMIAFVLALSAAALPAAAQCVGQNLIAALPEAQRAEIAQRSAAMPYHRGLYWRARKGAAQITMIGTFHFDDPGHDAIVAALTPVIAEAETLLVEMGPEEEARMKARMEADPGLLVSLDGPTLPERLSQEDWQALSEALEARGVPAVMASRMRPWYAATILSLAPCMMRQMAEPDAEGGLDRQLMDVAQRENVALRALEPWDTVLTIFGGLTPQEEIDLIRYSLPSAAHADDYAVTMADAYADQDVWSVWEFVRLDAYRNSGLTRAEVDAMTAEAQDVLMDRRNRNWIAPLTDAAQDAAADGRAVVAAFGALHLPGENGVLRLLEREGWAIERLPL</sequence>
<dbReference type="Proteomes" id="UP000199344">
    <property type="component" value="Unassembled WGS sequence"/>
</dbReference>
<feature type="signal peptide" evidence="1">
    <location>
        <begin position="1"/>
        <end position="21"/>
    </location>
</feature>
<evidence type="ECO:0000313" key="2">
    <source>
        <dbReference type="EMBL" id="SDE86918.1"/>
    </source>
</evidence>
<protein>
    <recommendedName>
        <fullName evidence="4">TraB family protein</fullName>
    </recommendedName>
</protein>
<evidence type="ECO:0008006" key="4">
    <source>
        <dbReference type="Google" id="ProtNLM"/>
    </source>
</evidence>
<organism evidence="2 3">
    <name type="scientific">Paracoccus isoporae</name>
    <dbReference type="NCBI Taxonomy" id="591205"/>
    <lineage>
        <taxon>Bacteria</taxon>
        <taxon>Pseudomonadati</taxon>
        <taxon>Pseudomonadota</taxon>
        <taxon>Alphaproteobacteria</taxon>
        <taxon>Rhodobacterales</taxon>
        <taxon>Paracoccaceae</taxon>
        <taxon>Paracoccus</taxon>
    </lineage>
</organism>
<reference evidence="2 3" key="1">
    <citation type="submission" date="2016-10" db="EMBL/GenBank/DDBJ databases">
        <authorList>
            <person name="de Groot N.N."/>
        </authorList>
    </citation>
    <scope>NUCLEOTIDE SEQUENCE [LARGE SCALE GENOMIC DNA]</scope>
    <source>
        <strain evidence="2 3">DSM 22220</strain>
    </source>
</reference>
<dbReference type="InterPro" id="IPR047111">
    <property type="entry name" value="YbaP-like"/>
</dbReference>
<keyword evidence="3" id="KW-1185">Reference proteome</keyword>
<accession>A0A1G7GFJ3</accession>
<dbReference type="EMBL" id="FNAH01000013">
    <property type="protein sequence ID" value="SDE86918.1"/>
    <property type="molecule type" value="Genomic_DNA"/>
</dbReference>
<dbReference type="InterPro" id="IPR002816">
    <property type="entry name" value="TraB/PrgY/GumN_fam"/>
</dbReference>
<evidence type="ECO:0000256" key="1">
    <source>
        <dbReference type="SAM" id="SignalP"/>
    </source>
</evidence>
<dbReference type="PANTHER" id="PTHR40590">
    <property type="entry name" value="CYTOPLASMIC PROTEIN-RELATED"/>
    <property type="match status" value="1"/>
</dbReference>
<keyword evidence="1" id="KW-0732">Signal</keyword>
<dbReference type="STRING" id="591205.SAMN05421538_11333"/>
<dbReference type="PANTHER" id="PTHR40590:SF1">
    <property type="entry name" value="CYTOPLASMIC PROTEIN"/>
    <property type="match status" value="1"/>
</dbReference>
<feature type="chain" id="PRO_5011477925" description="TraB family protein" evidence="1">
    <location>
        <begin position="22"/>
        <end position="338"/>
    </location>
</feature>
<name>A0A1G7GFJ3_9RHOB</name>
<evidence type="ECO:0000313" key="3">
    <source>
        <dbReference type="Proteomes" id="UP000199344"/>
    </source>
</evidence>
<dbReference type="OrthoDB" id="9806326at2"/>
<proteinExistence type="predicted"/>
<dbReference type="AlphaFoldDB" id="A0A1G7GFJ3"/>
<gene>
    <name evidence="2" type="ORF">SAMN05421538_11333</name>
</gene>